<keyword evidence="2 3" id="KW-0808">Transferase</keyword>
<dbReference type="Proteomes" id="UP000215590">
    <property type="component" value="Unassembled WGS sequence"/>
</dbReference>
<keyword evidence="1 3" id="KW-0489">Methyltransferase</keyword>
<sequence length="911" mass="103587">MDDMVVEDFSFEAALALPQDVTVPGPWAGHIPFAHWIIATLKPALVVELGTYKGNSYLNFCQSIVEHDVKSKAFAIDTWQGDTHSGYYGEEILAELKSRHDPKYASFSTLVRSSFDDAVKKFEDGSIDLLHIDGLHTYEAVRNDFFNWFPKLSERAVVLFHDTNVHQMGFGVYKFWEEISQLYPSFNFLHSNGLGVLAVGGDNCPTAILRIAEGREGDYIRSYAFKLFSYLGKSIENSVQLISARDEISEIRRFSAEKEALVSTLRKENEEIISTLSKKDSDQRKLQDSLGSELKIAEMKIKALQDSLGSELKIAEMKIEALQNSTSWKITYPLRKLSIIARRGQRAIKLISRGEVRPLYHSLKARLPKNNVGNQPSTSFDKSREKLLAEKTLANVKTVTIVTTDHTIFVANLVARELSAIGITTDVTTVMPPKFGSDLYIVICAQMFSTLPPPLKRIIFQMEQSVSSRWFNADYIDILKNSLAVFDYSIKNLSFLEEKGLGYPKTYYVPISCLPHYDKWLGENESDVTLLDNDQYDVLFYGDIRNERRSLYITELKKHFRVKVINDSFGAEIRQAIRRAKVVVNIHYYEDALLETTRICECLSLGTKVISEIGSDQSEHSSLDDLVKFVNVGDVPGMIEAINLELNGSSYDVDKQLIHENSKTFSVMFHRALFDLGLISYNQFCELIESTTFTEDTYFLSLPETPNRRSQFINEMPYLIKPFNGLRQRPGWMGTAYSYKFLARKAMDAGKERLLVYEDDVEFKKGHIAQLGKINRFLNQLDPNEWDVFSGFIGDLHADCRILDVIEFEGTEYIKIDKIVSAVCNIYNSKALKLLSEWSNINSDSATDTIDRYLERINGLTSYTTLPFLVGHRDDAESTLWGAHNSSMIAMINRSEELLAKKIAEFKAQKL</sequence>
<dbReference type="GO" id="GO:0008168">
    <property type="term" value="F:methyltransferase activity"/>
    <property type="evidence" value="ECO:0007669"/>
    <property type="project" value="UniProtKB-KW"/>
</dbReference>
<protein>
    <submittedName>
        <fullName evidence="3">Methyltransferase domain protein</fullName>
    </submittedName>
</protein>
<evidence type="ECO:0000256" key="2">
    <source>
        <dbReference type="ARBA" id="ARBA00022679"/>
    </source>
</evidence>
<evidence type="ECO:0000313" key="4">
    <source>
        <dbReference type="Proteomes" id="UP000215590"/>
    </source>
</evidence>
<dbReference type="Pfam" id="PF13578">
    <property type="entry name" value="Methyltransf_24"/>
    <property type="match status" value="1"/>
</dbReference>
<dbReference type="GO" id="GO:0005886">
    <property type="term" value="C:plasma membrane"/>
    <property type="evidence" value="ECO:0007669"/>
    <property type="project" value="TreeGrafter"/>
</dbReference>
<name>A0A256G7P5_9HYPH</name>
<dbReference type="PANTHER" id="PTHR40048:SF1">
    <property type="entry name" value="RHAMNOSYL O-METHYLTRANSFERASE"/>
    <property type="match status" value="1"/>
</dbReference>
<organism evidence="3 4">
    <name type="scientific">Brucella thiophenivorans</name>
    <dbReference type="NCBI Taxonomy" id="571255"/>
    <lineage>
        <taxon>Bacteria</taxon>
        <taxon>Pseudomonadati</taxon>
        <taxon>Pseudomonadota</taxon>
        <taxon>Alphaproteobacteria</taxon>
        <taxon>Hyphomicrobiales</taxon>
        <taxon>Brucellaceae</taxon>
        <taxon>Brucella/Ochrobactrum group</taxon>
        <taxon>Brucella</taxon>
    </lineage>
</organism>
<dbReference type="SUPFAM" id="SSF53335">
    <property type="entry name" value="S-adenosyl-L-methionine-dependent methyltransferases"/>
    <property type="match status" value="1"/>
</dbReference>
<dbReference type="EMBL" id="NNRJ01000002">
    <property type="protein sequence ID" value="OYR22976.1"/>
    <property type="molecule type" value="Genomic_DNA"/>
</dbReference>
<dbReference type="GO" id="GO:0032259">
    <property type="term" value="P:methylation"/>
    <property type="evidence" value="ECO:0007669"/>
    <property type="project" value="UniProtKB-KW"/>
</dbReference>
<evidence type="ECO:0000256" key="1">
    <source>
        <dbReference type="ARBA" id="ARBA00022603"/>
    </source>
</evidence>
<dbReference type="GO" id="GO:0071770">
    <property type="term" value="P:DIM/DIP cell wall layer assembly"/>
    <property type="evidence" value="ECO:0007669"/>
    <property type="project" value="TreeGrafter"/>
</dbReference>
<proteinExistence type="predicted"/>
<dbReference type="PANTHER" id="PTHR40048">
    <property type="entry name" value="RHAMNOSYL O-METHYLTRANSFERASE"/>
    <property type="match status" value="1"/>
</dbReference>
<evidence type="ECO:0000313" key="3">
    <source>
        <dbReference type="EMBL" id="OYR22976.1"/>
    </source>
</evidence>
<gene>
    <name evidence="3" type="ORF">CEV31_0052</name>
</gene>
<comment type="caution">
    <text evidence="3">The sequence shown here is derived from an EMBL/GenBank/DDBJ whole genome shotgun (WGS) entry which is preliminary data.</text>
</comment>
<keyword evidence="4" id="KW-1185">Reference proteome</keyword>
<accession>A0A256G7P5</accession>
<dbReference type="Gene3D" id="3.40.50.150">
    <property type="entry name" value="Vaccinia Virus protein VP39"/>
    <property type="match status" value="1"/>
</dbReference>
<dbReference type="OrthoDB" id="6493506at2"/>
<reference evidence="3 4" key="1">
    <citation type="submission" date="2017-07" db="EMBL/GenBank/DDBJ databases">
        <title>Phylogenetic study on the rhizospheric bacterium Ochrobactrum sp. A44.</title>
        <authorList>
            <person name="Krzyzanowska D.M."/>
            <person name="Ossowicki A."/>
            <person name="Rajewska M."/>
            <person name="Maciag T."/>
            <person name="Kaczynski Z."/>
            <person name="Czerwicka M."/>
            <person name="Jafra S."/>
        </authorList>
    </citation>
    <scope>NUCLEOTIDE SEQUENCE [LARGE SCALE GENOMIC DNA]</scope>
    <source>
        <strain evidence="3 4">DSM 7216</strain>
    </source>
</reference>
<dbReference type="RefSeq" id="WP_094504920.1">
    <property type="nucleotide sequence ID" value="NZ_JBHEEK010000031.1"/>
</dbReference>
<dbReference type="AlphaFoldDB" id="A0A256G7P5"/>
<dbReference type="InterPro" id="IPR029063">
    <property type="entry name" value="SAM-dependent_MTases_sf"/>
</dbReference>